<evidence type="ECO:0000256" key="3">
    <source>
        <dbReference type="ARBA" id="ARBA00023163"/>
    </source>
</evidence>
<proteinExistence type="predicted"/>
<dbReference type="Pfam" id="PF12833">
    <property type="entry name" value="HTH_18"/>
    <property type="match status" value="1"/>
</dbReference>
<dbReference type="Gene3D" id="1.10.10.60">
    <property type="entry name" value="Homeodomain-like"/>
    <property type="match status" value="1"/>
</dbReference>
<gene>
    <name evidence="6" type="ORF">AB5J50_18745</name>
</gene>
<dbReference type="InterPro" id="IPR009057">
    <property type="entry name" value="Homeodomain-like_sf"/>
</dbReference>
<dbReference type="InterPro" id="IPR050204">
    <property type="entry name" value="AraC_XylS_family_regulators"/>
</dbReference>
<dbReference type="SUPFAM" id="SSF46689">
    <property type="entry name" value="Homeodomain-like"/>
    <property type="match status" value="1"/>
</dbReference>
<dbReference type="PANTHER" id="PTHR46796">
    <property type="entry name" value="HTH-TYPE TRANSCRIPTIONAL ACTIVATOR RHAS-RELATED"/>
    <property type="match status" value="1"/>
</dbReference>
<evidence type="ECO:0000313" key="6">
    <source>
        <dbReference type="EMBL" id="XDQ62692.1"/>
    </source>
</evidence>
<keyword evidence="1" id="KW-0805">Transcription regulation</keyword>
<dbReference type="EMBL" id="CP163440">
    <property type="protein sequence ID" value="XDQ62692.1"/>
    <property type="molecule type" value="Genomic_DNA"/>
</dbReference>
<evidence type="ECO:0000256" key="2">
    <source>
        <dbReference type="ARBA" id="ARBA00023125"/>
    </source>
</evidence>
<reference evidence="6" key="1">
    <citation type="submission" date="2024-07" db="EMBL/GenBank/DDBJ databases">
        <authorList>
            <person name="Yu S.T."/>
        </authorList>
    </citation>
    <scope>NUCLEOTIDE SEQUENCE</scope>
    <source>
        <strain evidence="6">R35</strain>
    </source>
</reference>
<dbReference type="RefSeq" id="WP_369259501.1">
    <property type="nucleotide sequence ID" value="NZ_CP163440.1"/>
</dbReference>
<sequence length="335" mass="35710">MATGIVSRAGYGPGGAWETVVALPHPRLRPGVISYRGIRLALDGPRRRLEAPIGAATLLLGFGQPLRISRAGRPPATLVSVFSGPTTTAAVGEHDGRLAGIEVLLAPWAAFTLFGTPQYELADRPVDPDELPHLLGARSSHDRWSSIGELSASLAALPGWAERFGLLDDVFARWAGAGTPSSARVVRAWGHLQRTWGAIPVPRLADEVGWSVRQLENRFREQIGLGPKAAARVLRLQRARRLLAAGRSQAETAAACGYYDQAHLSGEFRAMTGCTPREFTAARGTPSVPPPGPPGTDRMAGEATSLVLSPDRNATASDRSAIDRSAIFSKTGKRR</sequence>
<dbReference type="PROSITE" id="PS01124">
    <property type="entry name" value="HTH_ARAC_FAMILY_2"/>
    <property type="match status" value="1"/>
</dbReference>
<dbReference type="PANTHER" id="PTHR46796:SF15">
    <property type="entry name" value="BLL1074 PROTEIN"/>
    <property type="match status" value="1"/>
</dbReference>
<dbReference type="GO" id="GO:0003700">
    <property type="term" value="F:DNA-binding transcription factor activity"/>
    <property type="evidence" value="ECO:0007669"/>
    <property type="project" value="InterPro"/>
</dbReference>
<organism evidence="6">
    <name type="scientific">Streptomyces sp. R35</name>
    <dbReference type="NCBI Taxonomy" id="3238630"/>
    <lineage>
        <taxon>Bacteria</taxon>
        <taxon>Bacillati</taxon>
        <taxon>Actinomycetota</taxon>
        <taxon>Actinomycetes</taxon>
        <taxon>Kitasatosporales</taxon>
        <taxon>Streptomycetaceae</taxon>
        <taxon>Streptomyces</taxon>
    </lineage>
</organism>
<keyword evidence="2" id="KW-0238">DNA-binding</keyword>
<feature type="region of interest" description="Disordered" evidence="4">
    <location>
        <begin position="279"/>
        <end position="335"/>
    </location>
</feature>
<protein>
    <submittedName>
        <fullName evidence="6">Helix-turn-helix domain-containing protein</fullName>
    </submittedName>
</protein>
<feature type="domain" description="HTH araC/xylS-type" evidence="5">
    <location>
        <begin position="191"/>
        <end position="282"/>
    </location>
</feature>
<name>A0AB39S8N9_9ACTN</name>
<evidence type="ECO:0000259" key="5">
    <source>
        <dbReference type="PROSITE" id="PS01124"/>
    </source>
</evidence>
<dbReference type="InterPro" id="IPR018060">
    <property type="entry name" value="HTH_AraC"/>
</dbReference>
<dbReference type="GO" id="GO:0043565">
    <property type="term" value="F:sequence-specific DNA binding"/>
    <property type="evidence" value="ECO:0007669"/>
    <property type="project" value="InterPro"/>
</dbReference>
<dbReference type="SMART" id="SM00342">
    <property type="entry name" value="HTH_ARAC"/>
    <property type="match status" value="1"/>
</dbReference>
<dbReference type="AlphaFoldDB" id="A0AB39S8N9"/>
<keyword evidence="3" id="KW-0804">Transcription</keyword>
<evidence type="ECO:0000256" key="4">
    <source>
        <dbReference type="SAM" id="MobiDB-lite"/>
    </source>
</evidence>
<evidence type="ECO:0000256" key="1">
    <source>
        <dbReference type="ARBA" id="ARBA00023015"/>
    </source>
</evidence>
<accession>A0AB39S8N9</accession>